<organism evidence="3 4">
    <name type="scientific">Drosophila guanche</name>
    <name type="common">Fruit fly</name>
    <dbReference type="NCBI Taxonomy" id="7266"/>
    <lineage>
        <taxon>Eukaryota</taxon>
        <taxon>Metazoa</taxon>
        <taxon>Ecdysozoa</taxon>
        <taxon>Arthropoda</taxon>
        <taxon>Hexapoda</taxon>
        <taxon>Insecta</taxon>
        <taxon>Pterygota</taxon>
        <taxon>Neoptera</taxon>
        <taxon>Endopterygota</taxon>
        <taxon>Diptera</taxon>
        <taxon>Brachycera</taxon>
        <taxon>Muscomorpha</taxon>
        <taxon>Ephydroidea</taxon>
        <taxon>Drosophilidae</taxon>
        <taxon>Drosophila</taxon>
        <taxon>Sophophora</taxon>
    </lineage>
</organism>
<feature type="region of interest" description="Disordered" evidence="2">
    <location>
        <begin position="800"/>
        <end position="871"/>
    </location>
</feature>
<name>A0A3B0J9Z6_DROGU</name>
<feature type="compositionally biased region" description="Basic and acidic residues" evidence="2">
    <location>
        <begin position="619"/>
        <end position="636"/>
    </location>
</feature>
<feature type="compositionally biased region" description="Low complexity" evidence="2">
    <location>
        <begin position="1514"/>
        <end position="1524"/>
    </location>
</feature>
<dbReference type="OrthoDB" id="7762739at2759"/>
<feature type="compositionally biased region" description="Basic and acidic residues" evidence="2">
    <location>
        <begin position="1425"/>
        <end position="1437"/>
    </location>
</feature>
<feature type="compositionally biased region" description="Basic and acidic residues" evidence="2">
    <location>
        <begin position="1167"/>
        <end position="1176"/>
    </location>
</feature>
<feature type="region of interest" description="Disordered" evidence="2">
    <location>
        <begin position="1402"/>
        <end position="1454"/>
    </location>
</feature>
<feature type="region of interest" description="Disordered" evidence="2">
    <location>
        <begin position="1"/>
        <end position="87"/>
    </location>
</feature>
<dbReference type="OMA" id="QNLPMGN"/>
<proteinExistence type="predicted"/>
<feature type="compositionally biased region" description="Polar residues" evidence="2">
    <location>
        <begin position="1438"/>
        <end position="1450"/>
    </location>
</feature>
<keyword evidence="1" id="KW-0175">Coiled coil</keyword>
<feature type="coiled-coil region" evidence="1">
    <location>
        <begin position="1597"/>
        <end position="1624"/>
    </location>
</feature>
<feature type="compositionally biased region" description="Basic and acidic residues" evidence="2">
    <location>
        <begin position="272"/>
        <end position="282"/>
    </location>
</feature>
<feature type="region of interest" description="Disordered" evidence="2">
    <location>
        <begin position="1158"/>
        <end position="1187"/>
    </location>
</feature>
<reference evidence="4" key="1">
    <citation type="submission" date="2018-01" db="EMBL/GenBank/DDBJ databases">
        <authorList>
            <person name="Alioto T."/>
            <person name="Alioto T."/>
        </authorList>
    </citation>
    <scope>NUCLEOTIDE SEQUENCE [LARGE SCALE GENOMIC DNA]</scope>
</reference>
<gene>
    <name evidence="3" type="ORF">DGUA_6G007389</name>
</gene>
<feature type="region of interest" description="Disordered" evidence="2">
    <location>
        <begin position="1505"/>
        <end position="1528"/>
    </location>
</feature>
<dbReference type="EMBL" id="OUUW01000002">
    <property type="protein sequence ID" value="SPP76802.1"/>
    <property type="molecule type" value="Genomic_DNA"/>
</dbReference>
<feature type="compositionally biased region" description="Polar residues" evidence="2">
    <location>
        <begin position="1402"/>
        <end position="1416"/>
    </location>
</feature>
<feature type="region of interest" description="Disordered" evidence="2">
    <location>
        <begin position="592"/>
        <end position="653"/>
    </location>
</feature>
<evidence type="ECO:0000313" key="3">
    <source>
        <dbReference type="EMBL" id="SPP76802.1"/>
    </source>
</evidence>
<evidence type="ECO:0000313" key="4">
    <source>
        <dbReference type="Proteomes" id="UP000268350"/>
    </source>
</evidence>
<sequence length="1878" mass="212683">MDKNKRRSSLRQPPPTKEHDQTAPSTTRNSLLKRRISFSGKKSVREFVNTEEPHYWDNSYELSDHTNGEDSREKASNTCPSHQMPMPMPMPTPTPIPTAQKENIPEHQSTQIESTLNIRTSLDVPMLTCETNRNARNSTQSRESLYAESFSLSCIGRDKLKDALYNHRVMDKTIDLMHISSKLRDDCSLELSTFEKEHLKTQPTKSGGDSFMDITPIGFAAPLPVPVPAAVAPVPVPAAATQSFMDLEQEFLNCSNQHLTTKAKENVNAAQKSEESRAESQRQADISFDCDMNVSDARDRLAANGSFGAESNNSTINYMGDESVLIPFDMISGKNISKKLTFRQLNDELEAGKIKVLVNGPRTPTDRSSKQRRFWHGLEQQDQDQEPMGINIRSIKPRGTLNFSENMTMSPLALTTPVAPRVAVPLPREKLQLPADDKRKYRLSQADELMLDNTNFLAHAKLGDETQSRNNSKSFTRRETTYENSELDLGLPSREDFPAPKHSKPRQTICQPTAMDQEEAAAAAMPPVRSCARRTLHMNESMAMEQEATTQQQRMKGLQVVQCVREEIVCQYAENIPSKGNKSKRRETLLMQQSMDEDTTSPPKELPTIGRKSKPRQTLHLEEPLEKDETVAERAAPEPATVEKPQPMEYQRSKARQTILQAEPIEVEAAPPALNNVPQQPAPVWVGSKTKRRETLLMQESMEEDIISPLKELHIRANAPMTAKSKAKPRHTLHLAEPLEEDDSIPQTVAATGATRKYHLQQPEPVEEQQPMGYHRTKARQTILQAEPIEEDAAPIRMDKSAAKQRGKSRQTLLAAEPIEEEPMLQHPSAGQQRTKSRHTLLMSEPIEEDTNQAREEPRLTSANKENLPMEEDLMEELETRRIDQSTVYRSYKSRHTLVMSEPIEEDRTKAPGKDVPSGFRRQTLLMAEPIEEETCTKNTRESAKKAVAYKSRNTLLMAEPIEEERTKEQPVAPGKDVPSGLRRQTLLMAEPIEEETWMRNTRESAKKAVDYKSRNTLLMAEPIEEERTKEPPVAPMKDVASGLRRQTLLMAEPIEEETCTAKPRNTRESAKKSVARNTLLTAESIVEDRTKEQSLAPVKAALSGYRRQTLLMAEPIEEETCISKPRNTRESAKKSVVIEQNVAALKPSKASQTLLMGNSMEEEDREEAKPHEKSTKMAPNRGSRGRAQQTMIMSESMEEDDDDFQSPLQSLRAPLELLPITPMQKQNRSASGNSMNEFEEFEEETNESAAALGPLQASLRRKRSIYHSVRMELEGEKSAIGTPKRHSAAAKRLPAHLTPNLPESKKRNTHLFANSKMMEEDQELSMDLSRVSLQEVANKTRIPLENFNESVQPVRDVQSDRFSRKLNDDPDVMEVQPPPQATVFEGRPITISDVSAYFQSQAQQVQKEPTVSATEPEQELEEAATQKEPEQEHMEQRNSGYRDSGSSTDRTFKSYAPTNQKFINLSGDTTIFAAALVENIDMDEPETNKIENVRLSLVSTLADEPDTDDEAMPAEPQAEPEPCQEQKESSRMVAAGSSASCRKCANCRRSINETKLSNDSFVLPSLPQWGLTREIEMLQRVRQRPNLDDVHEYWQIKEQERQTNALEQALDEEEEEGAQTEANQWDINEVLAAYSIKIEGLKRSLADSQELVQPMVEPPFETFFDRLQALLGEQQPNWIFDYQLKISRKMIFTHRLLPTFRLIVDYETVDDAETGIVVNYIGVEQATAIPLQRWTAFEHLLDFQLQLKLPVNLTSAIEGNSVVDFAQFLQCINAICVDIKRTFHKLLTVLTATRASLQRHANRMVIKKTVRRLIELDTHTRIDRTDFVIEIANVERVSFKDILQPKLHLFNENIQFLPKGVAFLEAFLIHPEQYLKA</sequence>
<feature type="region of interest" description="Disordered" evidence="2">
    <location>
        <begin position="462"/>
        <end position="507"/>
    </location>
</feature>
<feature type="compositionally biased region" description="Basic and acidic residues" evidence="2">
    <location>
        <begin position="62"/>
        <end position="75"/>
    </location>
</feature>
<evidence type="ECO:0000256" key="1">
    <source>
        <dbReference type="SAM" id="Coils"/>
    </source>
</evidence>
<protein>
    <submittedName>
        <fullName evidence="3">Blast:Microtubule-associated protein futsch</fullName>
    </submittedName>
</protein>
<accession>A0A3B0J9Z6</accession>
<dbReference type="Proteomes" id="UP000268350">
    <property type="component" value="Unassembled WGS sequence"/>
</dbReference>
<evidence type="ECO:0000256" key="2">
    <source>
        <dbReference type="SAM" id="MobiDB-lite"/>
    </source>
</evidence>
<feature type="region of interest" description="Disordered" evidence="2">
    <location>
        <begin position="265"/>
        <end position="287"/>
    </location>
</feature>
<keyword evidence="4" id="KW-1185">Reference proteome</keyword>
<dbReference type="STRING" id="7266.A0A3B0J9Z6"/>